<keyword evidence="2" id="KW-1185">Reference proteome</keyword>
<name>A0A3N4MYM7_9NEIS</name>
<evidence type="ECO:0000313" key="2">
    <source>
        <dbReference type="Proteomes" id="UP000272412"/>
    </source>
</evidence>
<comment type="caution">
    <text evidence="1">The sequence shown here is derived from an EMBL/GenBank/DDBJ whole genome shotgun (WGS) entry which is preliminary data.</text>
</comment>
<dbReference type="EMBL" id="RPFL01000037">
    <property type="protein sequence ID" value="RPD84299.1"/>
    <property type="molecule type" value="Genomic_DNA"/>
</dbReference>
<sequence>MAYMKKSIRQFYSLVSVVILVFKESALDDEDHERWRQRMRQTRFDAENLEAYLKDTINTFELIAVGLHDLELQSKKGVQMRQSLLHSVIMAINAMNRALQEKDNGFQSAEVGKSVITLQKAKLEMEKQRILLEKSLRKKWFWFQPSENR</sequence>
<proteinExistence type="predicted"/>
<dbReference type="Proteomes" id="UP000272412">
    <property type="component" value="Unassembled WGS sequence"/>
</dbReference>
<accession>A0A3N4MYM7</accession>
<dbReference type="AlphaFoldDB" id="A0A3N4MYM7"/>
<protein>
    <submittedName>
        <fullName evidence="1">Uncharacterized protein</fullName>
    </submittedName>
</protein>
<reference evidence="1 2" key="1">
    <citation type="submission" date="2018-11" db="EMBL/GenBank/DDBJ databases">
        <title>Neisseria weixii sp. nov. isolated from the rectal contents of plateau pika (Ochotona cruzoniae).</title>
        <authorList>
            <person name="Zhang G."/>
        </authorList>
    </citation>
    <scope>NUCLEOTIDE SEQUENCE [LARGE SCALE GENOMIC DNA]</scope>
    <source>
        <strain evidence="1 2">10009</strain>
    </source>
</reference>
<evidence type="ECO:0000313" key="1">
    <source>
        <dbReference type="EMBL" id="RPD84299.1"/>
    </source>
</evidence>
<organism evidence="1 2">
    <name type="scientific">Neisseria weixii</name>
    <dbReference type="NCBI Taxonomy" id="1853276"/>
    <lineage>
        <taxon>Bacteria</taxon>
        <taxon>Pseudomonadati</taxon>
        <taxon>Pseudomonadota</taxon>
        <taxon>Betaproteobacteria</taxon>
        <taxon>Neisseriales</taxon>
        <taxon>Neisseriaceae</taxon>
        <taxon>Neisseria</taxon>
    </lineage>
</organism>
<gene>
    <name evidence="1" type="ORF">EGK74_10915</name>
</gene>